<accession>A0A8H5D7R4</accession>
<dbReference type="GO" id="GO:0005886">
    <property type="term" value="C:plasma membrane"/>
    <property type="evidence" value="ECO:0007669"/>
    <property type="project" value="TreeGrafter"/>
</dbReference>
<dbReference type="InterPro" id="IPR052809">
    <property type="entry name" value="Actin_polarity_regulatory"/>
</dbReference>
<feature type="compositionally biased region" description="Basic and acidic residues" evidence="1">
    <location>
        <begin position="248"/>
        <end position="273"/>
    </location>
</feature>
<dbReference type="PANTHER" id="PTHR28245:SF1">
    <property type="entry name" value="ARF3-INTERACTING PROTEIN 1"/>
    <property type="match status" value="1"/>
</dbReference>
<evidence type="ECO:0000256" key="1">
    <source>
        <dbReference type="SAM" id="MobiDB-lite"/>
    </source>
</evidence>
<dbReference type="Pfam" id="PF08616">
    <property type="entry name" value="SPA"/>
    <property type="match status" value="1"/>
</dbReference>
<feature type="compositionally biased region" description="Polar residues" evidence="1">
    <location>
        <begin position="218"/>
        <end position="240"/>
    </location>
</feature>
<dbReference type="Pfam" id="PF07792">
    <property type="entry name" value="Afi1"/>
    <property type="match status" value="1"/>
</dbReference>
<comment type="caution">
    <text evidence="3">The sequence shown here is derived from an EMBL/GenBank/DDBJ whole genome shotgun (WGS) entry which is preliminary data.</text>
</comment>
<evidence type="ECO:0000259" key="2">
    <source>
        <dbReference type="Pfam" id="PF07792"/>
    </source>
</evidence>
<evidence type="ECO:0000313" key="3">
    <source>
        <dbReference type="EMBL" id="KAF5355050.1"/>
    </source>
</evidence>
<feature type="region of interest" description="Disordered" evidence="1">
    <location>
        <begin position="218"/>
        <end position="304"/>
    </location>
</feature>
<dbReference type="PANTHER" id="PTHR28245">
    <property type="entry name" value="ARF3-INTERACTING PROTEIN 1"/>
    <property type="match status" value="1"/>
</dbReference>
<dbReference type="AlphaFoldDB" id="A0A8H5D7R4"/>
<dbReference type="GO" id="GO:0051666">
    <property type="term" value="P:actin cortical patch localization"/>
    <property type="evidence" value="ECO:0007669"/>
    <property type="project" value="TreeGrafter"/>
</dbReference>
<dbReference type="InterPro" id="IPR012860">
    <property type="entry name" value="Afi1_N"/>
</dbReference>
<feature type="compositionally biased region" description="Low complexity" evidence="1">
    <location>
        <begin position="345"/>
        <end position="354"/>
    </location>
</feature>
<dbReference type="EMBL" id="JAACJO010000008">
    <property type="protein sequence ID" value="KAF5355050.1"/>
    <property type="molecule type" value="Genomic_DNA"/>
</dbReference>
<feature type="region of interest" description="Disordered" evidence="1">
    <location>
        <begin position="317"/>
        <end position="364"/>
    </location>
</feature>
<keyword evidence="4" id="KW-1185">Reference proteome</keyword>
<dbReference type="Proteomes" id="UP000559027">
    <property type="component" value="Unassembled WGS sequence"/>
</dbReference>
<protein>
    <recommendedName>
        <fullName evidence="2">Arf3-interacting protein 1 N-terminal domain-containing protein</fullName>
    </recommendedName>
</protein>
<dbReference type="OrthoDB" id="66409at2759"/>
<gene>
    <name evidence="3" type="ORF">D9756_005243</name>
</gene>
<feature type="region of interest" description="Disordered" evidence="1">
    <location>
        <begin position="820"/>
        <end position="856"/>
    </location>
</feature>
<proteinExistence type="predicted"/>
<feature type="compositionally biased region" description="Polar residues" evidence="1">
    <location>
        <begin position="833"/>
        <end position="856"/>
    </location>
</feature>
<reference evidence="3 4" key="1">
    <citation type="journal article" date="2020" name="ISME J.">
        <title>Uncovering the hidden diversity of litter-decomposition mechanisms in mushroom-forming fungi.</title>
        <authorList>
            <person name="Floudas D."/>
            <person name="Bentzer J."/>
            <person name="Ahren D."/>
            <person name="Johansson T."/>
            <person name="Persson P."/>
            <person name="Tunlid A."/>
        </authorList>
    </citation>
    <scope>NUCLEOTIDE SEQUENCE [LARGE SCALE GENOMIC DNA]</scope>
    <source>
        <strain evidence="3 4">CBS 146.42</strain>
    </source>
</reference>
<feature type="compositionally biased region" description="Polar residues" evidence="1">
    <location>
        <begin position="274"/>
        <end position="301"/>
    </location>
</feature>
<sequence length="856" mass="94374">MTGIGNHCSFVLLAEFHIYEGPQLKYQFPQPLGVDESLLATSMLPDGAEAQLDDWTVFFLNQTPFNTISPVLALDTPEVKPVALPGHGHTNGKSDKPELLCVLNLVRTKHDKTWDRGAKVLALAICTRHSYIQIFKVRNYLHVNQDGNLTVNEQPFLLLAIEDYFTDPSQDCLARLFDAVNSMDLSAVPLLSRQEKLLMRSSERKDIFAEKFSQRVNSQSTTVSKGKQHKPSNSGGSYSSFEEGILMRSKDKDKAQSAEGTRGKRENGIRSRADTGSSSTAPLVQPPGQSQGSPSDTSFSLGGSAVWVGDESGLELAKDGVGDSNSVASLTVSSSAPSHRKRRSTGASSSSSQAHSREHHARQINASRSYYDMHLRHAMVKDTHFYHTTVTYRDHPLPIKLPLATFPEEVGDYSLISLIKVFNSNQLVSGPVHPHLHTSGPLTHPIILLFNGLVTGKRIIFLGHKRPAGDVSNFVLSACALASGCGVVLRGFIERAFPYANLENREEWESVPAYIAGVTNPIFETSRAWDLLFDISSGSVTIAKDIHTTYPVVTPAFGAPPVTRSGTLKAETSVGSEADFDRKEGTKNEGITTNSDKIFIEDIRAAIEDHFGEGLVRMRFTEYVARFVRFASRYEEEVTGATNFGYPSIPFSEVPGQALQLGSGIAFVDDATCSRELAANAHRIEAWRKTSSYQYCVADHEKFAASSAIRGFDVLHQLSRVRHGKNLADTEALAIMRTLADNVKTYEQVVELLSFVMPQGQGLLHLGFGLFHQQEAVRDATVDLFNNLRAFPVGVSFLQSLNHFQRYAYVRQAHGKEKKLLQQQQQQQDSRTESNFSSPGTYTGRMHSNSVINGNF</sequence>
<feature type="compositionally biased region" description="Low complexity" evidence="1">
    <location>
        <begin position="324"/>
        <end position="337"/>
    </location>
</feature>
<evidence type="ECO:0000313" key="4">
    <source>
        <dbReference type="Proteomes" id="UP000559027"/>
    </source>
</evidence>
<feature type="domain" description="Arf3-interacting protein 1 N-terminal" evidence="2">
    <location>
        <begin position="10"/>
        <end position="63"/>
    </location>
</feature>
<name>A0A8H5D7R4_9AGAR</name>
<organism evidence="3 4">
    <name type="scientific">Leucocoprinus leucothites</name>
    <dbReference type="NCBI Taxonomy" id="201217"/>
    <lineage>
        <taxon>Eukaryota</taxon>
        <taxon>Fungi</taxon>
        <taxon>Dikarya</taxon>
        <taxon>Basidiomycota</taxon>
        <taxon>Agaricomycotina</taxon>
        <taxon>Agaricomycetes</taxon>
        <taxon>Agaricomycetidae</taxon>
        <taxon>Agaricales</taxon>
        <taxon>Agaricineae</taxon>
        <taxon>Agaricaceae</taxon>
        <taxon>Leucocoprinus</taxon>
    </lineage>
</organism>